<keyword evidence="3" id="KW-1185">Reference proteome</keyword>
<protein>
    <recommendedName>
        <fullName evidence="4">YD repeat-containing protein</fullName>
    </recommendedName>
</protein>
<feature type="signal peptide" evidence="1">
    <location>
        <begin position="1"/>
        <end position="32"/>
    </location>
</feature>
<gene>
    <name evidence="2" type="ORF">CLV51_103126</name>
</gene>
<organism evidence="2 3">
    <name type="scientific">Chitinophaga niastensis</name>
    <dbReference type="NCBI Taxonomy" id="536980"/>
    <lineage>
        <taxon>Bacteria</taxon>
        <taxon>Pseudomonadati</taxon>
        <taxon>Bacteroidota</taxon>
        <taxon>Chitinophagia</taxon>
        <taxon>Chitinophagales</taxon>
        <taxon>Chitinophagaceae</taxon>
        <taxon>Chitinophaga</taxon>
    </lineage>
</organism>
<dbReference type="RefSeq" id="WP_106528955.1">
    <property type="nucleotide sequence ID" value="NZ_PYAW01000003.1"/>
</dbReference>
<dbReference type="Proteomes" id="UP000240971">
    <property type="component" value="Unassembled WGS sequence"/>
</dbReference>
<name>A0A2P8HIZ4_CHINA</name>
<feature type="chain" id="PRO_5015118547" description="YD repeat-containing protein" evidence="1">
    <location>
        <begin position="33"/>
        <end position="275"/>
    </location>
</feature>
<evidence type="ECO:0000313" key="2">
    <source>
        <dbReference type="EMBL" id="PSL46150.1"/>
    </source>
</evidence>
<reference evidence="2 3" key="1">
    <citation type="submission" date="2018-03" db="EMBL/GenBank/DDBJ databases">
        <title>Genomic Encyclopedia of Archaeal and Bacterial Type Strains, Phase II (KMG-II): from individual species to whole genera.</title>
        <authorList>
            <person name="Goeker M."/>
        </authorList>
    </citation>
    <scope>NUCLEOTIDE SEQUENCE [LARGE SCALE GENOMIC DNA]</scope>
    <source>
        <strain evidence="2 3">DSM 24859</strain>
    </source>
</reference>
<evidence type="ECO:0000313" key="3">
    <source>
        <dbReference type="Proteomes" id="UP000240971"/>
    </source>
</evidence>
<accession>A0A2P8HIZ4</accession>
<sequence>MHNKSITRRVSVAMLMASVVVFSAFRSDYANGGEQSTYLHKISSPAGQTILEYNADKTIRKIVQQHKTENASYSDVQLPVYENGRLVKTLFSDNEQASTGDIYTSFVYGVSGNKIEKVSYYRNNAVYTYDSLVYDAAGKMALRYQFSKNAAKGNNWENTGYQQYTWDADGDIATMATYGKQPGYSKFVLTSSIGYTYDNKQNPQQQQPELASMLDATAANLSAHNILTESISSPNSSRVITNTYTYAYNAGKYPVRATFNSGMDATIVKLEWVKL</sequence>
<dbReference type="EMBL" id="PYAW01000003">
    <property type="protein sequence ID" value="PSL46150.1"/>
    <property type="molecule type" value="Genomic_DNA"/>
</dbReference>
<evidence type="ECO:0008006" key="4">
    <source>
        <dbReference type="Google" id="ProtNLM"/>
    </source>
</evidence>
<proteinExistence type="predicted"/>
<comment type="caution">
    <text evidence="2">The sequence shown here is derived from an EMBL/GenBank/DDBJ whole genome shotgun (WGS) entry which is preliminary data.</text>
</comment>
<keyword evidence="1" id="KW-0732">Signal</keyword>
<evidence type="ECO:0000256" key="1">
    <source>
        <dbReference type="SAM" id="SignalP"/>
    </source>
</evidence>
<dbReference type="OrthoDB" id="664300at2"/>
<dbReference type="AlphaFoldDB" id="A0A2P8HIZ4"/>